<comment type="subcellular location">
    <subcellularLocation>
        <location evidence="1">Secreted</location>
    </subcellularLocation>
</comment>
<reference evidence="3" key="1">
    <citation type="submission" date="2021-08" db="EMBL/GenBank/DDBJ databases">
        <authorList>
            <person name="Nwanade C."/>
            <person name="Wang M."/>
            <person name="Masoudi A."/>
            <person name="Yu Z."/>
            <person name="Liu J."/>
        </authorList>
    </citation>
    <scope>NUCLEOTIDE SEQUENCE</scope>
    <source>
        <strain evidence="3">S122</strain>
    </source>
</reference>
<accession>A0A9Q9HKG7</accession>
<dbReference type="PANTHER" id="PTHR38340">
    <property type="entry name" value="S-LAYER PROTEIN"/>
    <property type="match status" value="1"/>
</dbReference>
<dbReference type="KEGG" id="lcae:K3721_02635"/>
<dbReference type="Gene3D" id="2.150.10.10">
    <property type="entry name" value="Serralysin-like metalloprotease, C-terminal"/>
    <property type="match status" value="2"/>
</dbReference>
<dbReference type="Proteomes" id="UP001058713">
    <property type="component" value="Chromosome"/>
</dbReference>
<evidence type="ECO:0000313" key="4">
    <source>
        <dbReference type="Proteomes" id="UP001058713"/>
    </source>
</evidence>
<evidence type="ECO:0000313" key="3">
    <source>
        <dbReference type="EMBL" id="UWQ54451.1"/>
    </source>
</evidence>
<sequence length="301" mass="31454">MPTMTVTGSLQTQMAGLVATFNGAQLSNKYDTGTFLLIYNYPYSVSLFGDDLRVPGSGSYFITGSITEFEYAEISLTPSFHTIDKLVLDGVDVSADGLFDLTSRTATTATGRFDLDQFVSFVNGEDWTISGSDEDDNIRPGQYYKLDGSETIDAGRGADNVSAGAGADSISGGIGKDVLKGRGGKDTIEGGSGADKLLGGNGNDSLHGGDGKDVLYGNKGNDTLDGGDGADLFVFKRGDGSDTILNFDPGEDLIRIKRGASGFSDLTVSQTDSGAEVSFANVSITLSGFDAEDVTADLFLF</sequence>
<dbReference type="SUPFAM" id="SSF51120">
    <property type="entry name" value="beta-Roll"/>
    <property type="match status" value="1"/>
</dbReference>
<evidence type="ECO:0000256" key="1">
    <source>
        <dbReference type="ARBA" id="ARBA00004613"/>
    </source>
</evidence>
<dbReference type="InterPro" id="IPR011049">
    <property type="entry name" value="Serralysin-like_metalloprot_C"/>
</dbReference>
<dbReference type="PANTHER" id="PTHR38340:SF1">
    <property type="entry name" value="S-LAYER PROTEIN"/>
    <property type="match status" value="1"/>
</dbReference>
<organism evidence="3 4">
    <name type="scientific">Leisingera caerulea</name>
    <name type="common">Phaeobacter caeruleus</name>
    <dbReference type="NCBI Taxonomy" id="506591"/>
    <lineage>
        <taxon>Bacteria</taxon>
        <taxon>Pseudomonadati</taxon>
        <taxon>Pseudomonadota</taxon>
        <taxon>Alphaproteobacteria</taxon>
        <taxon>Rhodobacterales</taxon>
        <taxon>Roseobacteraceae</taxon>
        <taxon>Leisingera</taxon>
    </lineage>
</organism>
<dbReference type="GO" id="GO:0005509">
    <property type="term" value="F:calcium ion binding"/>
    <property type="evidence" value="ECO:0007669"/>
    <property type="project" value="InterPro"/>
</dbReference>
<dbReference type="EMBL" id="CP081070">
    <property type="protein sequence ID" value="UWQ54451.1"/>
    <property type="molecule type" value="Genomic_DNA"/>
</dbReference>
<dbReference type="InterPro" id="IPR001343">
    <property type="entry name" value="Hemolysn_Ca-bd"/>
</dbReference>
<dbReference type="GO" id="GO:0005576">
    <property type="term" value="C:extracellular region"/>
    <property type="evidence" value="ECO:0007669"/>
    <property type="project" value="UniProtKB-SubCell"/>
</dbReference>
<protein>
    <recommendedName>
        <fullName evidence="5">Calcium-binding protein</fullName>
    </recommendedName>
</protein>
<dbReference type="AlphaFoldDB" id="A0A9Q9HKG7"/>
<dbReference type="InterPro" id="IPR050557">
    <property type="entry name" value="RTX_toxin/Mannuronan_C5-epim"/>
</dbReference>
<evidence type="ECO:0000256" key="2">
    <source>
        <dbReference type="ARBA" id="ARBA00022525"/>
    </source>
</evidence>
<evidence type="ECO:0008006" key="5">
    <source>
        <dbReference type="Google" id="ProtNLM"/>
    </source>
</evidence>
<dbReference type="RefSeq" id="WP_259971752.1">
    <property type="nucleotide sequence ID" value="NZ_CP081070.1"/>
</dbReference>
<dbReference type="PRINTS" id="PR00313">
    <property type="entry name" value="CABNDNGRPT"/>
</dbReference>
<proteinExistence type="predicted"/>
<gene>
    <name evidence="3" type="ORF">K3721_02635</name>
</gene>
<dbReference type="InterPro" id="IPR018511">
    <property type="entry name" value="Hemolysin-typ_Ca-bd_CS"/>
</dbReference>
<name>A0A9Q9HKG7_LEICA</name>
<keyword evidence="2" id="KW-0964">Secreted</keyword>
<dbReference type="PROSITE" id="PS00330">
    <property type="entry name" value="HEMOLYSIN_CALCIUM"/>
    <property type="match status" value="2"/>
</dbReference>
<dbReference type="Pfam" id="PF00353">
    <property type="entry name" value="HemolysinCabind"/>
    <property type="match status" value="2"/>
</dbReference>